<keyword evidence="2 4" id="KW-0238">DNA-binding</keyword>
<proteinExistence type="predicted"/>
<evidence type="ECO:0000313" key="6">
    <source>
        <dbReference type="EMBL" id="MBP0437243.1"/>
    </source>
</evidence>
<dbReference type="InterPro" id="IPR001647">
    <property type="entry name" value="HTH_TetR"/>
</dbReference>
<feature type="domain" description="HTH tetR-type" evidence="5">
    <location>
        <begin position="67"/>
        <end position="127"/>
    </location>
</feature>
<dbReference type="InterPro" id="IPR050109">
    <property type="entry name" value="HTH-type_TetR-like_transc_reg"/>
</dbReference>
<feature type="DNA-binding region" description="H-T-H motif" evidence="4">
    <location>
        <begin position="90"/>
        <end position="109"/>
    </location>
</feature>
<dbReference type="Gene3D" id="1.10.357.10">
    <property type="entry name" value="Tetracycline Repressor, domain 2"/>
    <property type="match status" value="1"/>
</dbReference>
<dbReference type="RefSeq" id="WP_209333268.1">
    <property type="nucleotide sequence ID" value="NZ_JAGIYY010000001.1"/>
</dbReference>
<dbReference type="Gene3D" id="1.10.10.60">
    <property type="entry name" value="Homeodomain-like"/>
    <property type="match status" value="1"/>
</dbReference>
<dbReference type="Pfam" id="PF17932">
    <property type="entry name" value="TetR_C_24"/>
    <property type="match status" value="1"/>
</dbReference>
<protein>
    <submittedName>
        <fullName evidence="6">TetR/AcrR family transcriptional regulator</fullName>
    </submittedName>
</protein>
<keyword evidence="7" id="KW-1185">Reference proteome</keyword>
<dbReference type="InterPro" id="IPR023772">
    <property type="entry name" value="DNA-bd_HTH_TetR-type_CS"/>
</dbReference>
<dbReference type="SUPFAM" id="SSF48498">
    <property type="entry name" value="Tetracyclin repressor-like, C-terminal domain"/>
    <property type="match status" value="1"/>
</dbReference>
<dbReference type="EMBL" id="JAGIYY010000001">
    <property type="protein sequence ID" value="MBP0437243.1"/>
    <property type="molecule type" value="Genomic_DNA"/>
</dbReference>
<dbReference type="PROSITE" id="PS01081">
    <property type="entry name" value="HTH_TETR_1"/>
    <property type="match status" value="1"/>
</dbReference>
<dbReference type="SUPFAM" id="SSF46689">
    <property type="entry name" value="Homeodomain-like"/>
    <property type="match status" value="1"/>
</dbReference>
<comment type="caution">
    <text evidence="6">The sequence shown here is derived from an EMBL/GenBank/DDBJ whole genome shotgun (WGS) entry which is preliminary data.</text>
</comment>
<dbReference type="PANTHER" id="PTHR30055:SF240">
    <property type="entry name" value="HTH-TYPE TRANSCRIPTIONAL REGULATOR ACRR"/>
    <property type="match status" value="1"/>
</dbReference>
<sequence>MGSARRLRAGIGYAIPAGMADAVEQVADRIEAGDPVDPRNITAAMLCAEVFRRHGEVIRIRKEHVAVPNLEKILLAALELSARNGFHSTTTRDLAEHSGLSMGAIYTYVDSKETLLRMILTAVSHAVDIAVAPMEAGEAEDPLLRLRGLIRRHVLLTENLQRWFYFAFLEVKAFDKQARAFAIAQELRTEALFSAAIKAGQERGLFVDVEAALLAGLIKPLLQDWYLKRWKYRQRGISPTRFIGLVEGFVDRAVRVPD</sequence>
<name>A0A8J7QVL4_9HYPH</name>
<organism evidence="6 7">
    <name type="scientific">Tianweitania sediminis</name>
    <dbReference type="NCBI Taxonomy" id="1502156"/>
    <lineage>
        <taxon>Bacteria</taxon>
        <taxon>Pseudomonadati</taxon>
        <taxon>Pseudomonadota</taxon>
        <taxon>Alphaproteobacteria</taxon>
        <taxon>Hyphomicrobiales</taxon>
        <taxon>Phyllobacteriaceae</taxon>
        <taxon>Tianweitania</taxon>
    </lineage>
</organism>
<dbReference type="InterPro" id="IPR041490">
    <property type="entry name" value="KstR2_TetR_C"/>
</dbReference>
<keyword evidence="1" id="KW-0805">Transcription regulation</keyword>
<dbReference type="Proteomes" id="UP000666240">
    <property type="component" value="Unassembled WGS sequence"/>
</dbReference>
<dbReference type="AlphaFoldDB" id="A0A8J7QVL4"/>
<evidence type="ECO:0000256" key="2">
    <source>
        <dbReference type="ARBA" id="ARBA00023125"/>
    </source>
</evidence>
<evidence type="ECO:0000313" key="7">
    <source>
        <dbReference type="Proteomes" id="UP000666240"/>
    </source>
</evidence>
<dbReference type="Pfam" id="PF00440">
    <property type="entry name" value="TetR_N"/>
    <property type="match status" value="1"/>
</dbReference>
<dbReference type="GO" id="GO:0003700">
    <property type="term" value="F:DNA-binding transcription factor activity"/>
    <property type="evidence" value="ECO:0007669"/>
    <property type="project" value="TreeGrafter"/>
</dbReference>
<dbReference type="PRINTS" id="PR00455">
    <property type="entry name" value="HTHTETR"/>
</dbReference>
<evidence type="ECO:0000259" key="5">
    <source>
        <dbReference type="PROSITE" id="PS50977"/>
    </source>
</evidence>
<gene>
    <name evidence="6" type="ORF">J5Y06_01095</name>
</gene>
<accession>A0A8J7QVL4</accession>
<evidence type="ECO:0000256" key="3">
    <source>
        <dbReference type="ARBA" id="ARBA00023163"/>
    </source>
</evidence>
<reference evidence="6" key="1">
    <citation type="submission" date="2021-03" db="EMBL/GenBank/DDBJ databases">
        <title>Genome sequencing and assembly of Tianweitania sediminis.</title>
        <authorList>
            <person name="Chhetri G."/>
        </authorList>
    </citation>
    <scope>NUCLEOTIDE SEQUENCE</scope>
    <source>
        <strain evidence="6">Z8</strain>
    </source>
</reference>
<evidence type="ECO:0000256" key="1">
    <source>
        <dbReference type="ARBA" id="ARBA00023015"/>
    </source>
</evidence>
<dbReference type="PANTHER" id="PTHR30055">
    <property type="entry name" value="HTH-TYPE TRANSCRIPTIONAL REGULATOR RUTR"/>
    <property type="match status" value="1"/>
</dbReference>
<dbReference type="GO" id="GO:0000976">
    <property type="term" value="F:transcription cis-regulatory region binding"/>
    <property type="evidence" value="ECO:0007669"/>
    <property type="project" value="TreeGrafter"/>
</dbReference>
<dbReference type="InterPro" id="IPR009057">
    <property type="entry name" value="Homeodomain-like_sf"/>
</dbReference>
<dbReference type="PROSITE" id="PS50977">
    <property type="entry name" value="HTH_TETR_2"/>
    <property type="match status" value="1"/>
</dbReference>
<keyword evidence="3" id="KW-0804">Transcription</keyword>
<evidence type="ECO:0000256" key="4">
    <source>
        <dbReference type="PROSITE-ProRule" id="PRU00335"/>
    </source>
</evidence>
<dbReference type="InterPro" id="IPR036271">
    <property type="entry name" value="Tet_transcr_reg_TetR-rel_C_sf"/>
</dbReference>